<dbReference type="OrthoDB" id="189250at2"/>
<dbReference type="InterPro" id="IPR050330">
    <property type="entry name" value="Bact_OuterMem_StrucFunc"/>
</dbReference>
<keyword evidence="3" id="KW-0998">Cell outer membrane</keyword>
<keyword evidence="2 4" id="KW-0472">Membrane</keyword>
<feature type="chain" id="PRO_5012094319" evidence="6">
    <location>
        <begin position="21"/>
        <end position="198"/>
    </location>
</feature>
<dbReference type="InterPro" id="IPR036737">
    <property type="entry name" value="OmpA-like_sf"/>
</dbReference>
<evidence type="ECO:0000256" key="3">
    <source>
        <dbReference type="ARBA" id="ARBA00023237"/>
    </source>
</evidence>
<name>A0A1N7MRK7_9PROT</name>
<dbReference type="InterPro" id="IPR006665">
    <property type="entry name" value="OmpA-like"/>
</dbReference>
<dbReference type="Pfam" id="PF00691">
    <property type="entry name" value="OmpA"/>
    <property type="match status" value="1"/>
</dbReference>
<dbReference type="SUPFAM" id="SSF103088">
    <property type="entry name" value="OmpA-like"/>
    <property type="match status" value="1"/>
</dbReference>
<dbReference type="PROSITE" id="PS51257">
    <property type="entry name" value="PROKAR_LIPOPROTEIN"/>
    <property type="match status" value="1"/>
</dbReference>
<organism evidence="8 9">
    <name type="scientific">Insolitispirillum peregrinum</name>
    <dbReference type="NCBI Taxonomy" id="80876"/>
    <lineage>
        <taxon>Bacteria</taxon>
        <taxon>Pseudomonadati</taxon>
        <taxon>Pseudomonadota</taxon>
        <taxon>Alphaproteobacteria</taxon>
        <taxon>Rhodospirillales</taxon>
        <taxon>Novispirillaceae</taxon>
        <taxon>Insolitispirillum</taxon>
    </lineage>
</organism>
<dbReference type="Gene3D" id="3.30.1330.60">
    <property type="entry name" value="OmpA-like domain"/>
    <property type="match status" value="1"/>
</dbReference>
<evidence type="ECO:0000256" key="2">
    <source>
        <dbReference type="ARBA" id="ARBA00023136"/>
    </source>
</evidence>
<dbReference type="PANTHER" id="PTHR30329:SF21">
    <property type="entry name" value="LIPOPROTEIN YIAD-RELATED"/>
    <property type="match status" value="1"/>
</dbReference>
<sequence length="198" mass="21028">MIKALRLLPLAGLLLLAACSGDRVVLLPDPNGHVGRVEVTSTAGQQVLTEASAGTEVGSRTSAPSAPKAVSADDIQQTWGKAMAAMPPQPTTFLLYFKSGTSELTDESRAEFPRIVAEVTNRPHARLIVVGHADTLGSDQINQTISRERAEEVMKMLTEAGAKPEGVEVASHGKRNPLVKTADGVSEPRNRRVSVTVQ</sequence>
<dbReference type="PRINTS" id="PR01021">
    <property type="entry name" value="OMPADOMAIN"/>
</dbReference>
<protein>
    <submittedName>
        <fullName evidence="8">Outer membrane protein OmpA</fullName>
    </submittedName>
</protein>
<evidence type="ECO:0000313" key="8">
    <source>
        <dbReference type="EMBL" id="SIS88479.1"/>
    </source>
</evidence>
<feature type="region of interest" description="Disordered" evidence="5">
    <location>
        <begin position="166"/>
        <end position="198"/>
    </location>
</feature>
<dbReference type="STRING" id="80876.SAMN05421779_104287"/>
<gene>
    <name evidence="8" type="ORF">SAMN05421779_104287</name>
</gene>
<keyword evidence="6" id="KW-0732">Signal</keyword>
<evidence type="ECO:0000259" key="7">
    <source>
        <dbReference type="PROSITE" id="PS51123"/>
    </source>
</evidence>
<feature type="domain" description="OmpA-like" evidence="7">
    <location>
        <begin position="84"/>
        <end position="198"/>
    </location>
</feature>
<dbReference type="CDD" id="cd07185">
    <property type="entry name" value="OmpA_C-like"/>
    <property type="match status" value="1"/>
</dbReference>
<accession>A0A1N7MRK7</accession>
<keyword evidence="9" id="KW-1185">Reference proteome</keyword>
<reference evidence="8 9" key="1">
    <citation type="submission" date="2017-01" db="EMBL/GenBank/DDBJ databases">
        <authorList>
            <person name="Mah S.A."/>
            <person name="Swanson W.J."/>
            <person name="Moy G.W."/>
            <person name="Vacquier V.D."/>
        </authorList>
    </citation>
    <scope>NUCLEOTIDE SEQUENCE [LARGE SCALE GENOMIC DNA]</scope>
    <source>
        <strain evidence="8 9">DSM 11589</strain>
    </source>
</reference>
<evidence type="ECO:0000256" key="6">
    <source>
        <dbReference type="SAM" id="SignalP"/>
    </source>
</evidence>
<feature type="region of interest" description="Disordered" evidence="5">
    <location>
        <begin position="52"/>
        <end position="71"/>
    </location>
</feature>
<evidence type="ECO:0000256" key="5">
    <source>
        <dbReference type="SAM" id="MobiDB-lite"/>
    </source>
</evidence>
<dbReference type="PROSITE" id="PS51123">
    <property type="entry name" value="OMPA_2"/>
    <property type="match status" value="1"/>
</dbReference>
<dbReference type="AlphaFoldDB" id="A0A1N7MRK7"/>
<comment type="subcellular location">
    <subcellularLocation>
        <location evidence="1">Cell outer membrane</location>
    </subcellularLocation>
</comment>
<dbReference type="GO" id="GO:0009279">
    <property type="term" value="C:cell outer membrane"/>
    <property type="evidence" value="ECO:0007669"/>
    <property type="project" value="UniProtKB-SubCell"/>
</dbReference>
<dbReference type="RefSeq" id="WP_076400720.1">
    <property type="nucleotide sequence ID" value="NZ_FTOA01000004.1"/>
</dbReference>
<proteinExistence type="predicted"/>
<dbReference type="EMBL" id="FTOA01000004">
    <property type="protein sequence ID" value="SIS88479.1"/>
    <property type="molecule type" value="Genomic_DNA"/>
</dbReference>
<evidence type="ECO:0000256" key="1">
    <source>
        <dbReference type="ARBA" id="ARBA00004442"/>
    </source>
</evidence>
<dbReference type="InterPro" id="IPR006664">
    <property type="entry name" value="OMP_bac"/>
</dbReference>
<dbReference type="PANTHER" id="PTHR30329">
    <property type="entry name" value="STATOR ELEMENT OF FLAGELLAR MOTOR COMPLEX"/>
    <property type="match status" value="1"/>
</dbReference>
<dbReference type="Proteomes" id="UP000185678">
    <property type="component" value="Unassembled WGS sequence"/>
</dbReference>
<feature type="signal peptide" evidence="6">
    <location>
        <begin position="1"/>
        <end position="20"/>
    </location>
</feature>
<evidence type="ECO:0000256" key="4">
    <source>
        <dbReference type="PROSITE-ProRule" id="PRU00473"/>
    </source>
</evidence>
<evidence type="ECO:0000313" key="9">
    <source>
        <dbReference type="Proteomes" id="UP000185678"/>
    </source>
</evidence>